<protein>
    <submittedName>
        <fullName evidence="1">Uncharacterized protein</fullName>
    </submittedName>
</protein>
<dbReference type="EMBL" id="QKWP01000313">
    <property type="protein sequence ID" value="RIB22346.1"/>
    <property type="molecule type" value="Genomic_DNA"/>
</dbReference>
<gene>
    <name evidence="1" type="ORF">C2G38_2174156</name>
</gene>
<reference evidence="1 2" key="1">
    <citation type="submission" date="2018-06" db="EMBL/GenBank/DDBJ databases">
        <title>Comparative genomics reveals the genomic features of Rhizophagus irregularis, R. cerebriforme, R. diaphanum and Gigaspora rosea, and their symbiotic lifestyle signature.</title>
        <authorList>
            <person name="Morin E."/>
            <person name="San Clemente H."/>
            <person name="Chen E.C.H."/>
            <person name="De La Providencia I."/>
            <person name="Hainaut M."/>
            <person name="Kuo A."/>
            <person name="Kohler A."/>
            <person name="Murat C."/>
            <person name="Tang N."/>
            <person name="Roy S."/>
            <person name="Loubradou J."/>
            <person name="Henrissat B."/>
            <person name="Grigoriev I.V."/>
            <person name="Corradi N."/>
            <person name="Roux C."/>
            <person name="Martin F.M."/>
        </authorList>
    </citation>
    <scope>NUCLEOTIDE SEQUENCE [LARGE SCALE GENOMIC DNA]</scope>
    <source>
        <strain evidence="1 2">DAOM 194757</strain>
    </source>
</reference>
<dbReference type="Proteomes" id="UP000266673">
    <property type="component" value="Unassembled WGS sequence"/>
</dbReference>
<comment type="caution">
    <text evidence="1">The sequence shown here is derived from an EMBL/GenBank/DDBJ whole genome shotgun (WGS) entry which is preliminary data.</text>
</comment>
<name>A0A397VTI4_9GLOM</name>
<dbReference type="AlphaFoldDB" id="A0A397VTI4"/>
<evidence type="ECO:0000313" key="1">
    <source>
        <dbReference type="EMBL" id="RIB22346.1"/>
    </source>
</evidence>
<keyword evidence="2" id="KW-1185">Reference proteome</keyword>
<sequence length="257" mass="30661">MRLRDIKVNRIDYLRTSLEYVQKKYNRCSLHKNERCRCSFQDLDQYCDKCTVECRCFRRPARYANLWDFGSVHEHCECDQYSEQHTCAPIQEGFENVGPFEWKHQCILEQVKNEESMQEIIKTCSKEDSESTRTIKGSKTFAELSDMVRFQPVTFSIVGQLGVDKSSLIYELFHNYSSPMLQMLDRYGKSLVQKGSRIVHSWYSYDEFKKLNEKKRDIGAKYEAFKRRMQYILRIKKKKRDGKACEHECSPECCDRY</sequence>
<evidence type="ECO:0000313" key="2">
    <source>
        <dbReference type="Proteomes" id="UP000266673"/>
    </source>
</evidence>
<proteinExistence type="predicted"/>
<organism evidence="1 2">
    <name type="scientific">Gigaspora rosea</name>
    <dbReference type="NCBI Taxonomy" id="44941"/>
    <lineage>
        <taxon>Eukaryota</taxon>
        <taxon>Fungi</taxon>
        <taxon>Fungi incertae sedis</taxon>
        <taxon>Mucoromycota</taxon>
        <taxon>Glomeromycotina</taxon>
        <taxon>Glomeromycetes</taxon>
        <taxon>Diversisporales</taxon>
        <taxon>Gigasporaceae</taxon>
        <taxon>Gigaspora</taxon>
    </lineage>
</organism>
<accession>A0A397VTI4</accession>